<organism evidence="2 3">
    <name type="scientific">Siphonobacter aquaeclarae</name>
    <dbReference type="NCBI Taxonomy" id="563176"/>
    <lineage>
        <taxon>Bacteria</taxon>
        <taxon>Pseudomonadati</taxon>
        <taxon>Bacteroidota</taxon>
        <taxon>Cytophagia</taxon>
        <taxon>Cytophagales</taxon>
        <taxon>Cytophagaceae</taxon>
        <taxon>Siphonobacter</taxon>
    </lineage>
</organism>
<dbReference type="Proteomes" id="UP000198901">
    <property type="component" value="Unassembled WGS sequence"/>
</dbReference>
<sequence>MKKILILLLLTGLKAAAQHHHHAAAVTPGDTAWVAENIPLPPGLKGEVGAIDFLPDGRLVATFHRGEIYFYQPKTARWYLFAEGIHDALGIKAISAKEILVLQRAELTRVRDTDGDGKADDFAVVTDDFGMTGNYHEFNFGPVADAKGNLYIALNTASNGAGIRPEVRGTYNPLGRPGRMYSCVPYRGWVMKLTPDGKLHPYALGFRSPNTLGFDAAGRLLVCDNQGDWLGTSKLYVVKEGRFYGHPASLVWKEGFPKTDPLTLPVATLDSMRTREAVAFPHGYVANSPAQPVVDRTGGKFGPFRNQTLVGEMDHPFLLRVLLEEVGGETQGACIPLYVHGLRRGNNRLAFAPDGSLWVGQTDRGWVGSEGIQRIRWTGKTPLDIAGMTLTSKGFSLTFTRPLKSAPKELFAVKRFYYEYHREYGSKKFDETPVTVTGVTLSPDGLRAEVTLGELKPGYIYEFRLGDLVGKVGEPLLSRLACYTLNKVR</sequence>
<dbReference type="PANTHER" id="PTHR33546">
    <property type="entry name" value="LARGE, MULTIFUNCTIONAL SECRETED PROTEIN-RELATED"/>
    <property type="match status" value="1"/>
</dbReference>
<gene>
    <name evidence="2" type="ORF">SAMN04488090_3716</name>
</gene>
<dbReference type="PANTHER" id="PTHR33546:SF1">
    <property type="entry name" value="LARGE, MULTIFUNCTIONAL SECRETED PROTEIN"/>
    <property type="match status" value="1"/>
</dbReference>
<dbReference type="Gene3D" id="2.120.10.30">
    <property type="entry name" value="TolB, C-terminal domain"/>
    <property type="match status" value="1"/>
</dbReference>
<name>A0A1G9U823_9BACT</name>
<dbReference type="SUPFAM" id="SSF50952">
    <property type="entry name" value="Soluble quinoprotein glucose dehydrogenase"/>
    <property type="match status" value="1"/>
</dbReference>
<dbReference type="EMBL" id="FNGS01000007">
    <property type="protein sequence ID" value="SDM56129.1"/>
    <property type="molecule type" value="Genomic_DNA"/>
</dbReference>
<dbReference type="RefSeq" id="WP_093205714.1">
    <property type="nucleotide sequence ID" value="NZ_FNGS01000007.1"/>
</dbReference>
<evidence type="ECO:0000313" key="2">
    <source>
        <dbReference type="EMBL" id="SDM56129.1"/>
    </source>
</evidence>
<dbReference type="SUPFAM" id="SSF50969">
    <property type="entry name" value="YVTN repeat-like/Quinoprotein amine dehydrogenase"/>
    <property type="match status" value="1"/>
</dbReference>
<dbReference type="InterPro" id="IPR011044">
    <property type="entry name" value="Quino_amine_DH_bsu"/>
</dbReference>
<evidence type="ECO:0000313" key="3">
    <source>
        <dbReference type="Proteomes" id="UP000198901"/>
    </source>
</evidence>
<evidence type="ECO:0000256" key="1">
    <source>
        <dbReference type="SAM" id="SignalP"/>
    </source>
</evidence>
<feature type="chain" id="PRO_5011787560" evidence="1">
    <location>
        <begin position="18"/>
        <end position="489"/>
    </location>
</feature>
<protein>
    <submittedName>
        <fullName evidence="2">Glucose/arabinose dehydrogenase, beta-propeller fold</fullName>
    </submittedName>
</protein>
<proteinExistence type="predicted"/>
<reference evidence="2 3" key="1">
    <citation type="submission" date="2016-10" db="EMBL/GenBank/DDBJ databases">
        <authorList>
            <person name="de Groot N.N."/>
        </authorList>
    </citation>
    <scope>NUCLEOTIDE SEQUENCE [LARGE SCALE GENOMIC DNA]</scope>
    <source>
        <strain evidence="2 3">DSM 21668</strain>
    </source>
</reference>
<accession>A0A1G9U823</accession>
<feature type="signal peptide" evidence="1">
    <location>
        <begin position="1"/>
        <end position="17"/>
    </location>
</feature>
<dbReference type="AlphaFoldDB" id="A0A1G9U823"/>
<dbReference type="InterPro" id="IPR011042">
    <property type="entry name" value="6-blade_b-propeller_TolB-like"/>
</dbReference>
<dbReference type="InterPro" id="IPR011041">
    <property type="entry name" value="Quinoprot_gluc/sorb_DH_b-prop"/>
</dbReference>
<keyword evidence="3" id="KW-1185">Reference proteome</keyword>
<dbReference type="OrthoDB" id="9814063at2"/>
<dbReference type="STRING" id="563176.SAMN04488090_3716"/>
<keyword evidence="1" id="KW-0732">Signal</keyword>